<dbReference type="EMBL" id="QQAZ01000005">
    <property type="protein sequence ID" value="RDI50625.1"/>
    <property type="molecule type" value="Genomic_DNA"/>
</dbReference>
<accession>A0A370H337</accession>
<protein>
    <recommendedName>
        <fullName evidence="5">L-lysine N6-monooxygenase MbtG</fullName>
        <ecNumber evidence="4">1.14.13.59</ecNumber>
    </recommendedName>
    <alternativeName>
        <fullName evidence="14">Lysine 6-N-hydroxylase</fullName>
    </alternativeName>
    <alternativeName>
        <fullName evidence="13">Lysine N6-hydroxylase</fullName>
    </alternativeName>
    <alternativeName>
        <fullName evidence="11">Lysine-N-oxygenase</fullName>
    </alternativeName>
    <alternativeName>
        <fullName evidence="12">Mycobactin synthase protein G</fullName>
    </alternativeName>
</protein>
<evidence type="ECO:0000256" key="3">
    <source>
        <dbReference type="ARBA" id="ARBA00007588"/>
    </source>
</evidence>
<organism evidence="16 17">
    <name type="scientific">Nocardia mexicana</name>
    <dbReference type="NCBI Taxonomy" id="279262"/>
    <lineage>
        <taxon>Bacteria</taxon>
        <taxon>Bacillati</taxon>
        <taxon>Actinomycetota</taxon>
        <taxon>Actinomycetes</taxon>
        <taxon>Mycobacteriales</taxon>
        <taxon>Nocardiaceae</taxon>
        <taxon>Nocardia</taxon>
    </lineage>
</organism>
<evidence type="ECO:0000256" key="10">
    <source>
        <dbReference type="ARBA" id="ARBA00023033"/>
    </source>
</evidence>
<dbReference type="AlphaFoldDB" id="A0A370H337"/>
<evidence type="ECO:0000256" key="2">
    <source>
        <dbReference type="ARBA" id="ARBA00005102"/>
    </source>
</evidence>
<gene>
    <name evidence="16" type="ORF">DFR68_105102</name>
</gene>
<comment type="cofactor">
    <cofactor evidence="1">
        <name>FAD</name>
        <dbReference type="ChEBI" id="CHEBI:57692"/>
    </cofactor>
</comment>
<keyword evidence="6" id="KW-0285">Flavoprotein</keyword>
<comment type="pathway">
    <text evidence="2">Siderophore biosynthesis; mycobactin biosynthesis.</text>
</comment>
<dbReference type="SUPFAM" id="SSF51905">
    <property type="entry name" value="FAD/NAD(P)-binding domain"/>
    <property type="match status" value="1"/>
</dbReference>
<proteinExistence type="inferred from homology"/>
<sequence length="449" mass="50544">MNLTVSQRYPIPTQVENVTAYDVDVLAIGAGPANLALAVALEESGATALAENTLLLEQHPDVKWQRNLLLPWARSQVSFLKDLVTLRNPRSRYSFLNFLHERRQLDEFVNLSTFNPYRWELSEYQQWVAHSLEHVRVRYGARVRQAEPRRGADGRIVGWTVQLAGGDRISCRDLVFGTGRDPHVPDVFAELPADRIIHSTQYCSRIAEVDGARPVRPVVVGGAQSAAEMFMALHSDLPAAAPTMVVRSIGLQNYQTSKFVNELFYSSFVDEFYYSEGEARRRILDEMHLTNYAGLAPPFLDELYSMLYRQKMLGQQRSRILPMTDVVSARMDGEEVVLELRDLRSGQLEPMRCDLVLLGTGYSPEMPALVRDLADRVGLPGIEVTRRYRMELGGSARGAVYLQGVNEATHGISDTLISVLAHRSQDIVDDLIDRRADMRERAVAEVRSA</sequence>
<keyword evidence="8" id="KW-0521">NADP</keyword>
<evidence type="ECO:0000256" key="14">
    <source>
        <dbReference type="ARBA" id="ARBA00032738"/>
    </source>
</evidence>
<dbReference type="PANTHER" id="PTHR42802:SF1">
    <property type="entry name" value="L-ORNITHINE N(5)-MONOOXYGENASE"/>
    <property type="match status" value="1"/>
</dbReference>
<comment type="catalytic activity">
    <reaction evidence="15">
        <text>L-lysine + NADPH + O2 = N(6)-hydroxy-L-lysine + NADP(+) + H2O</text>
        <dbReference type="Rhea" id="RHEA:23228"/>
        <dbReference type="ChEBI" id="CHEBI:15377"/>
        <dbReference type="ChEBI" id="CHEBI:15379"/>
        <dbReference type="ChEBI" id="CHEBI:32551"/>
        <dbReference type="ChEBI" id="CHEBI:57783"/>
        <dbReference type="ChEBI" id="CHEBI:57820"/>
        <dbReference type="ChEBI" id="CHEBI:58349"/>
        <dbReference type="EC" id="1.14.13.59"/>
    </reaction>
</comment>
<keyword evidence="10" id="KW-0503">Monooxygenase</keyword>
<evidence type="ECO:0000256" key="5">
    <source>
        <dbReference type="ARBA" id="ARBA00016406"/>
    </source>
</evidence>
<dbReference type="InterPro" id="IPR025700">
    <property type="entry name" value="Lys/Orn_oxygenase"/>
</dbReference>
<dbReference type="EC" id="1.14.13.59" evidence="4"/>
<evidence type="ECO:0000256" key="13">
    <source>
        <dbReference type="ARBA" id="ARBA00032493"/>
    </source>
</evidence>
<evidence type="ECO:0000256" key="12">
    <source>
        <dbReference type="ARBA" id="ARBA00031158"/>
    </source>
</evidence>
<keyword evidence="7" id="KW-0274">FAD</keyword>
<comment type="caution">
    <text evidence="16">The sequence shown here is derived from an EMBL/GenBank/DDBJ whole genome shotgun (WGS) entry which is preliminary data.</text>
</comment>
<evidence type="ECO:0000256" key="4">
    <source>
        <dbReference type="ARBA" id="ARBA00013076"/>
    </source>
</evidence>
<dbReference type="Gene3D" id="3.50.50.60">
    <property type="entry name" value="FAD/NAD(P)-binding domain"/>
    <property type="match status" value="1"/>
</dbReference>
<dbReference type="STRING" id="1210089.GCA_001613165_05592"/>
<dbReference type="Proteomes" id="UP000255355">
    <property type="component" value="Unassembled WGS sequence"/>
</dbReference>
<name>A0A370H337_9NOCA</name>
<evidence type="ECO:0000256" key="7">
    <source>
        <dbReference type="ARBA" id="ARBA00022827"/>
    </source>
</evidence>
<evidence type="ECO:0000256" key="11">
    <source>
        <dbReference type="ARBA" id="ARBA00029939"/>
    </source>
</evidence>
<evidence type="ECO:0000256" key="9">
    <source>
        <dbReference type="ARBA" id="ARBA00023002"/>
    </source>
</evidence>
<dbReference type="InterPro" id="IPR036188">
    <property type="entry name" value="FAD/NAD-bd_sf"/>
</dbReference>
<keyword evidence="17" id="KW-1185">Reference proteome</keyword>
<evidence type="ECO:0000256" key="15">
    <source>
        <dbReference type="ARBA" id="ARBA00048407"/>
    </source>
</evidence>
<evidence type="ECO:0000256" key="1">
    <source>
        <dbReference type="ARBA" id="ARBA00001974"/>
    </source>
</evidence>
<comment type="similarity">
    <text evidence="3">Belongs to the lysine N(6)-hydroxylase/L-ornithine N(5)-oxygenase family.</text>
</comment>
<dbReference type="Pfam" id="PF13434">
    <property type="entry name" value="Lys_Orn_oxgnase"/>
    <property type="match status" value="1"/>
</dbReference>
<evidence type="ECO:0000256" key="6">
    <source>
        <dbReference type="ARBA" id="ARBA00022630"/>
    </source>
</evidence>
<evidence type="ECO:0000313" key="17">
    <source>
        <dbReference type="Proteomes" id="UP000255355"/>
    </source>
</evidence>
<evidence type="ECO:0000256" key="8">
    <source>
        <dbReference type="ARBA" id="ARBA00022857"/>
    </source>
</evidence>
<keyword evidence="9" id="KW-0560">Oxidoreductase</keyword>
<evidence type="ECO:0000313" key="16">
    <source>
        <dbReference type="EMBL" id="RDI50625.1"/>
    </source>
</evidence>
<dbReference type="GO" id="GO:0006879">
    <property type="term" value="P:intracellular iron ion homeostasis"/>
    <property type="evidence" value="ECO:0007669"/>
    <property type="project" value="TreeGrafter"/>
</dbReference>
<reference evidence="16 17" key="1">
    <citation type="submission" date="2018-07" db="EMBL/GenBank/DDBJ databases">
        <title>Genomic Encyclopedia of Type Strains, Phase IV (KMG-IV): sequencing the most valuable type-strain genomes for metagenomic binning, comparative biology and taxonomic classification.</title>
        <authorList>
            <person name="Goeker M."/>
        </authorList>
    </citation>
    <scope>NUCLEOTIDE SEQUENCE [LARGE SCALE GENOMIC DNA]</scope>
    <source>
        <strain evidence="16 17">DSM 44952</strain>
    </source>
</reference>
<dbReference type="GO" id="GO:0047091">
    <property type="term" value="F:L-lysine 6-monooxygenase (NADPH) activity"/>
    <property type="evidence" value="ECO:0007669"/>
    <property type="project" value="UniProtKB-EC"/>
</dbReference>
<dbReference type="PANTHER" id="PTHR42802">
    <property type="entry name" value="MONOOXYGENASE"/>
    <property type="match status" value="1"/>
</dbReference>